<name>A0ABT4PKA7_9BACT</name>
<sequence length="335" mass="39745">MIKRIIILNSYDYFGGTLVLSTLCRFLIKKGYDARLFMVHDFPTSKVNKLKFWYSWLRNICVYNIKKIIYFFAKNTKYAKSTFFNSVALNHTYGCKIQYSPFFNRKNTLVLYPEYLYGNVLGGKSVVRWLLYFYKYSNEKEAYSNDDLFLCYREKFNSYDLNPECKEVKINVFDSKLYYQYNFGDRKEKCYLIRKGRGRKDLPECFDGEVIDYGTSECEINRIFNEYKYCYIYDTQTFYSVIASVCGCIPIVMVEEGKSRFDYLGENDKIGYGIAYGDNSEEINFAISTRDKLLQSLDYEKNNDLNVEKFISYVEDYFSCKLKKNDVIAKTKNFS</sequence>
<comment type="caution">
    <text evidence="1">The sequence shown here is derived from an EMBL/GenBank/DDBJ whole genome shotgun (WGS) entry which is preliminary data.</text>
</comment>
<keyword evidence="2" id="KW-1185">Reference proteome</keyword>
<dbReference type="Proteomes" id="UP001141933">
    <property type="component" value="Unassembled WGS sequence"/>
</dbReference>
<dbReference type="EMBL" id="JAPZVM010000013">
    <property type="protein sequence ID" value="MCZ8373501.1"/>
    <property type="molecule type" value="Genomic_DNA"/>
</dbReference>
<reference evidence="1" key="1">
    <citation type="submission" date="2022-12" db="EMBL/GenBank/DDBJ databases">
        <title>Phocaeicola acetigenes sp. nov., isolated feces from a healthy human.</title>
        <authorList>
            <person name="Do H."/>
            <person name="Ha Y.B."/>
            <person name="Kim J.-S."/>
            <person name="Suh M.K."/>
            <person name="Kim H.S."/>
            <person name="Lee J.-S."/>
        </authorList>
    </citation>
    <scope>NUCLEOTIDE SEQUENCE</scope>
    <source>
        <strain evidence="1">KGMB11183</strain>
    </source>
</reference>
<gene>
    <name evidence="1" type="ORF">O6P32_12420</name>
</gene>
<dbReference type="RefSeq" id="WP_269878831.1">
    <property type="nucleotide sequence ID" value="NZ_JAPZVM010000013.1"/>
</dbReference>
<organism evidence="1 2">
    <name type="scientific">Phocaeicola acetigenes</name>
    <dbReference type="NCBI Taxonomy" id="3016083"/>
    <lineage>
        <taxon>Bacteria</taxon>
        <taxon>Pseudomonadati</taxon>
        <taxon>Bacteroidota</taxon>
        <taxon>Bacteroidia</taxon>
        <taxon>Bacteroidales</taxon>
        <taxon>Bacteroidaceae</taxon>
        <taxon>Phocaeicola</taxon>
    </lineage>
</organism>
<protein>
    <submittedName>
        <fullName evidence="1">Uncharacterized protein</fullName>
    </submittedName>
</protein>
<proteinExistence type="predicted"/>
<evidence type="ECO:0000313" key="2">
    <source>
        <dbReference type="Proteomes" id="UP001141933"/>
    </source>
</evidence>
<accession>A0ABT4PKA7</accession>
<evidence type="ECO:0000313" key="1">
    <source>
        <dbReference type="EMBL" id="MCZ8373501.1"/>
    </source>
</evidence>